<dbReference type="SUPFAM" id="SSF140663">
    <property type="entry name" value="TTHA0068-like"/>
    <property type="match status" value="1"/>
</dbReference>
<reference evidence="1" key="2">
    <citation type="submission" date="2023-07" db="EMBL/GenBank/DDBJ databases">
        <title>Evaluation of the beneficial properties of pineapple isolates.</title>
        <authorList>
            <person name="Adefiranye O."/>
        </authorList>
    </citation>
    <scope>NUCLEOTIDE SEQUENCE</scope>
    <source>
        <strain evidence="1">PAPLE_T1</strain>
    </source>
</reference>
<dbReference type="InterPro" id="IPR023203">
    <property type="entry name" value="TTHA0068_sf"/>
</dbReference>
<protein>
    <submittedName>
        <fullName evidence="2">DUF309 domain-containing protein</fullName>
    </submittedName>
</protein>
<dbReference type="EMBL" id="JAUHQC010000006">
    <property type="protein sequence ID" value="MDN4532614.1"/>
    <property type="molecule type" value="Genomic_DNA"/>
</dbReference>
<dbReference type="PANTHER" id="PTHR34796">
    <property type="entry name" value="EXPRESSED PROTEIN"/>
    <property type="match status" value="1"/>
</dbReference>
<dbReference type="InterPro" id="IPR005500">
    <property type="entry name" value="DUF309"/>
</dbReference>
<organism evidence="2 3">
    <name type="scientific">Staphylococcus auricularis</name>
    <dbReference type="NCBI Taxonomy" id="29379"/>
    <lineage>
        <taxon>Bacteria</taxon>
        <taxon>Bacillati</taxon>
        <taxon>Bacillota</taxon>
        <taxon>Bacilli</taxon>
        <taxon>Bacillales</taxon>
        <taxon>Staphylococcaceae</taxon>
        <taxon>Staphylococcus</taxon>
    </lineage>
</organism>
<gene>
    <name evidence="2" type="ORF">CD158_09700</name>
    <name evidence="1" type="ORF">QYH67_03300</name>
</gene>
<dbReference type="RefSeq" id="WP_059106733.1">
    <property type="nucleotide sequence ID" value="NZ_AP024589.1"/>
</dbReference>
<accession>A0AAP8PMU9</accession>
<name>A0AAP8PMU9_9STAP</name>
<dbReference type="Proteomes" id="UP000242470">
    <property type="component" value="Unassembled WGS sequence"/>
</dbReference>
<dbReference type="Pfam" id="PF03745">
    <property type="entry name" value="DUF309"/>
    <property type="match status" value="1"/>
</dbReference>
<reference evidence="2 3" key="1">
    <citation type="submission" date="2017-08" db="EMBL/GenBank/DDBJ databases">
        <title>Draft genome sequences of 64 type strains of genus Staph aureus.</title>
        <authorList>
            <person name="Cole K."/>
            <person name="Golubchik T."/>
            <person name="Russell J."/>
            <person name="Foster D."/>
            <person name="Llewelyn M."/>
            <person name="Wilson D."/>
            <person name="Crook D."/>
            <person name="Paul J."/>
        </authorList>
    </citation>
    <scope>NUCLEOTIDE SEQUENCE [LARGE SCALE GENOMIC DNA]</scope>
    <source>
        <strain evidence="2 3">NCTC 12101</strain>
    </source>
</reference>
<dbReference type="EMBL" id="PPQW01000072">
    <property type="protein sequence ID" value="PNZ66182.1"/>
    <property type="molecule type" value="Genomic_DNA"/>
</dbReference>
<evidence type="ECO:0000313" key="3">
    <source>
        <dbReference type="Proteomes" id="UP000242470"/>
    </source>
</evidence>
<proteinExistence type="predicted"/>
<dbReference type="PANTHER" id="PTHR34796:SF1">
    <property type="entry name" value="EXPRESSED PROTEIN"/>
    <property type="match status" value="1"/>
</dbReference>
<dbReference type="AlphaFoldDB" id="A0AAP8PMU9"/>
<evidence type="ECO:0000313" key="2">
    <source>
        <dbReference type="EMBL" id="PNZ66182.1"/>
    </source>
</evidence>
<dbReference type="Proteomes" id="UP001171687">
    <property type="component" value="Unassembled WGS sequence"/>
</dbReference>
<sequence length="167" mass="20174">MQAALQQFYYFFNTQQHYFLCHDILEEAWKENPSYSKEDAVVSLILFATGCYHHRRNNFKGARKSFNKAKRVIQQHQHPQLGLHIDHYIRLIDQLLELAEEAKPFIPVELPMTEEMKQQVIERYPDYQFTKVMTEDRYIIDHHLLRDRRAVLEARLQALNNKHKNHR</sequence>
<dbReference type="GeneID" id="64982201"/>
<dbReference type="Gene3D" id="1.10.3450.10">
    <property type="entry name" value="TTHA0068-like"/>
    <property type="match status" value="1"/>
</dbReference>
<comment type="caution">
    <text evidence="2">The sequence shown here is derived from an EMBL/GenBank/DDBJ whole genome shotgun (WGS) entry which is preliminary data.</text>
</comment>
<evidence type="ECO:0000313" key="1">
    <source>
        <dbReference type="EMBL" id="MDN4532614.1"/>
    </source>
</evidence>